<sequence>MRTFLLLLGFVRIGPIWSFFEGACPRKDPPPGVLVLSPGSRLVLTCSGLVKVNGEKVILTRTGPHANSRRTSTAKVPTVTHNSTASTTGQKPSMRSTANEEHQHATSTETLKNTVNKTSPLMVQPTSSSRTAEDKTDWENEEMDTEGGVRVTRGVRWRPQWKWNKLLVGRGGRDWGEIKVMKGGETLCLPSVRASDSGRFMCHRGGTETFALKVVVADPPERPSLSCYKKAPKSKIRCEWKPLKTQVKQPSCFLSLSKGSEKAFQQIPCSSSPSRCWCAVDYNEDDQGTLHLAFLCATSIVGNATSEVLHFKPMEIVKPDPPSNILVHQQEGHSRRIEVTWNRPTTWPQDNYYGIIYELKYRPSISLHEQVNLINGQQSYSIHDALSGLDYVIQLRSKEEYEGRWSEWSSPVYARSWNETKTEDPAFSLDSHEKVNQEVDHDGSGSGWDPDNTESEAPHLPKKNLKNSVEMLLVVKKTLPPHCVLNRKACLHRNRLENQTTHRRHVFPPHTTEVNATMIFSVFLILCRRFYSRRPCVLVHLVTSHRLGFWPFCRFVSYFSPLHFQTQGPNNVEASPHGSLLKVWWLLAVFSLRPGTSRGEGSGDLLTSTSQQTTAK</sequence>
<reference evidence="12" key="2">
    <citation type="submission" date="2025-09" db="UniProtKB">
        <authorList>
            <consortium name="Ensembl"/>
        </authorList>
    </citation>
    <scope>IDENTIFICATION</scope>
</reference>
<keyword evidence="4" id="KW-1133">Transmembrane helix</keyword>
<feature type="chain" id="PRO_5017402278" evidence="10">
    <location>
        <begin position="19"/>
        <end position="616"/>
    </location>
</feature>
<evidence type="ECO:0000256" key="10">
    <source>
        <dbReference type="SAM" id="SignalP"/>
    </source>
</evidence>
<accession>A0A3B3BKC0</accession>
<evidence type="ECO:0000256" key="7">
    <source>
        <dbReference type="ARBA" id="ARBA00023170"/>
    </source>
</evidence>
<feature type="region of interest" description="Disordered" evidence="9">
    <location>
        <begin position="597"/>
        <end position="616"/>
    </location>
</feature>
<keyword evidence="2" id="KW-0812">Transmembrane</keyword>
<evidence type="ECO:0000256" key="6">
    <source>
        <dbReference type="ARBA" id="ARBA00023157"/>
    </source>
</evidence>
<organism evidence="12 13">
    <name type="scientific">Oryzias melastigma</name>
    <name type="common">Marine medaka</name>
    <dbReference type="NCBI Taxonomy" id="30732"/>
    <lineage>
        <taxon>Eukaryota</taxon>
        <taxon>Metazoa</taxon>
        <taxon>Chordata</taxon>
        <taxon>Craniata</taxon>
        <taxon>Vertebrata</taxon>
        <taxon>Euteleostomi</taxon>
        <taxon>Actinopterygii</taxon>
        <taxon>Neopterygii</taxon>
        <taxon>Teleostei</taxon>
        <taxon>Neoteleostei</taxon>
        <taxon>Acanthomorphata</taxon>
        <taxon>Ovalentaria</taxon>
        <taxon>Atherinomorphae</taxon>
        <taxon>Beloniformes</taxon>
        <taxon>Adrianichthyidae</taxon>
        <taxon>Oryziinae</taxon>
        <taxon>Oryzias</taxon>
    </lineage>
</organism>
<comment type="subcellular location">
    <subcellularLocation>
        <location evidence="1">Membrane</location>
        <topology evidence="1">Single-pass type I membrane protein</topology>
    </subcellularLocation>
</comment>
<keyword evidence="8" id="KW-0325">Glycoprotein</keyword>
<evidence type="ECO:0000256" key="9">
    <source>
        <dbReference type="SAM" id="MobiDB-lite"/>
    </source>
</evidence>
<feature type="region of interest" description="Disordered" evidence="9">
    <location>
        <begin position="61"/>
        <end position="146"/>
    </location>
</feature>
<protein>
    <submittedName>
        <fullName evidence="12">Interleukin-6 receptor subunit alpha-like</fullName>
    </submittedName>
</protein>
<dbReference type="Pfam" id="PF09240">
    <property type="entry name" value="IL6Ra-bind"/>
    <property type="match status" value="1"/>
</dbReference>
<keyword evidence="6" id="KW-1015">Disulfide bond</keyword>
<keyword evidence="5" id="KW-0472">Membrane</keyword>
<dbReference type="AlphaFoldDB" id="A0A3B3BKC0"/>
<feature type="compositionally biased region" description="Polar residues" evidence="9">
    <location>
        <begin position="605"/>
        <end position="616"/>
    </location>
</feature>
<keyword evidence="3 10" id="KW-0732">Signal</keyword>
<evidence type="ECO:0000313" key="13">
    <source>
        <dbReference type="Proteomes" id="UP000261560"/>
    </source>
</evidence>
<feature type="signal peptide" evidence="10">
    <location>
        <begin position="1"/>
        <end position="18"/>
    </location>
</feature>
<dbReference type="GeneTree" id="ENSGT00940000165521"/>
<evidence type="ECO:0000256" key="1">
    <source>
        <dbReference type="ARBA" id="ARBA00004479"/>
    </source>
</evidence>
<proteinExistence type="predicted"/>
<dbReference type="Proteomes" id="UP000261560">
    <property type="component" value="Unplaced"/>
</dbReference>
<evidence type="ECO:0000256" key="2">
    <source>
        <dbReference type="ARBA" id="ARBA00022692"/>
    </source>
</evidence>
<name>A0A3B3BKC0_ORYME</name>
<dbReference type="GO" id="GO:0009897">
    <property type="term" value="C:external side of plasma membrane"/>
    <property type="evidence" value="ECO:0007669"/>
    <property type="project" value="TreeGrafter"/>
</dbReference>
<dbReference type="Gene3D" id="2.60.40.10">
    <property type="entry name" value="Immunoglobulins"/>
    <property type="match status" value="2"/>
</dbReference>
<feature type="domain" description="Fibronectin type-III" evidence="11">
    <location>
        <begin position="321"/>
        <end position="419"/>
    </location>
</feature>
<dbReference type="InterPro" id="IPR003961">
    <property type="entry name" value="FN3_dom"/>
</dbReference>
<dbReference type="Ensembl" id="ENSOMET00000007397.1">
    <property type="protein sequence ID" value="ENSOMEP00000005488.1"/>
    <property type="gene ID" value="ENSOMEG00000006484.1"/>
</dbReference>
<dbReference type="PaxDb" id="30732-ENSOMEP00000005488"/>
<feature type="compositionally biased region" description="Polar residues" evidence="9">
    <location>
        <begin position="69"/>
        <end position="97"/>
    </location>
</feature>
<evidence type="ECO:0000256" key="8">
    <source>
        <dbReference type="ARBA" id="ARBA00023180"/>
    </source>
</evidence>
<dbReference type="PROSITE" id="PS50853">
    <property type="entry name" value="FN3"/>
    <property type="match status" value="1"/>
</dbReference>
<feature type="compositionally biased region" description="Polar residues" evidence="9">
    <location>
        <begin position="105"/>
        <end position="130"/>
    </location>
</feature>
<keyword evidence="7" id="KW-0675">Receptor</keyword>
<feature type="region of interest" description="Disordered" evidence="9">
    <location>
        <begin position="437"/>
        <end position="461"/>
    </location>
</feature>
<dbReference type="STRING" id="30732.ENSOMEP00000005488"/>
<dbReference type="SUPFAM" id="SSF49265">
    <property type="entry name" value="Fibronectin type III"/>
    <property type="match status" value="2"/>
</dbReference>
<dbReference type="GO" id="GO:0004896">
    <property type="term" value="F:cytokine receptor activity"/>
    <property type="evidence" value="ECO:0007669"/>
    <property type="project" value="TreeGrafter"/>
</dbReference>
<dbReference type="InterPro" id="IPR036116">
    <property type="entry name" value="FN3_sf"/>
</dbReference>
<dbReference type="PANTHER" id="PTHR23037">
    <property type="entry name" value="CYTOKINE RECEPTOR"/>
    <property type="match status" value="1"/>
</dbReference>
<dbReference type="InterPro" id="IPR013783">
    <property type="entry name" value="Ig-like_fold"/>
</dbReference>
<evidence type="ECO:0000256" key="5">
    <source>
        <dbReference type="ARBA" id="ARBA00023136"/>
    </source>
</evidence>
<dbReference type="GO" id="GO:0016064">
    <property type="term" value="P:immunoglobulin mediated immune response"/>
    <property type="evidence" value="ECO:0007669"/>
    <property type="project" value="TreeGrafter"/>
</dbReference>
<dbReference type="PANTHER" id="PTHR23037:SF22">
    <property type="entry name" value="CYTOKINE RECEPTOR COMMON SUBUNIT BETA"/>
    <property type="match status" value="1"/>
</dbReference>
<evidence type="ECO:0000313" key="12">
    <source>
        <dbReference type="Ensembl" id="ENSOMEP00000005488.1"/>
    </source>
</evidence>
<evidence type="ECO:0000256" key="4">
    <source>
        <dbReference type="ARBA" id="ARBA00022989"/>
    </source>
</evidence>
<evidence type="ECO:0000256" key="3">
    <source>
        <dbReference type="ARBA" id="ARBA00022729"/>
    </source>
</evidence>
<dbReference type="InterPro" id="IPR015321">
    <property type="entry name" value="TypeI_recpt_CBD"/>
</dbReference>
<dbReference type="SMART" id="SM00060">
    <property type="entry name" value="FN3"/>
    <property type="match status" value="1"/>
</dbReference>
<keyword evidence="13" id="KW-1185">Reference proteome</keyword>
<reference evidence="12" key="1">
    <citation type="submission" date="2025-08" db="UniProtKB">
        <authorList>
            <consortium name="Ensembl"/>
        </authorList>
    </citation>
    <scope>IDENTIFICATION</scope>
</reference>
<evidence type="ECO:0000259" key="11">
    <source>
        <dbReference type="PROSITE" id="PS50853"/>
    </source>
</evidence>